<dbReference type="GO" id="GO:0009279">
    <property type="term" value="C:cell outer membrane"/>
    <property type="evidence" value="ECO:0007669"/>
    <property type="project" value="UniProtKB-SubCell"/>
</dbReference>
<dbReference type="RefSeq" id="WP_136414134.1">
    <property type="nucleotide sequence ID" value="NZ_CP039396.1"/>
</dbReference>
<keyword evidence="4" id="KW-0472">Membrane</keyword>
<dbReference type="InterPro" id="IPR011990">
    <property type="entry name" value="TPR-like_helical_dom_sf"/>
</dbReference>
<dbReference type="Gene3D" id="1.25.40.390">
    <property type="match status" value="1"/>
</dbReference>
<reference evidence="9" key="1">
    <citation type="submission" date="2019-02" db="EMBL/GenBank/DDBJ databases">
        <title>Isolation and identification of novel species under the genus Muribaculum.</title>
        <authorList>
            <person name="Miyake S."/>
            <person name="Ding Y."/>
            <person name="Low A."/>
            <person name="Soh M."/>
            <person name="Seedorf H."/>
        </authorList>
    </citation>
    <scope>NUCLEOTIDE SEQUENCE [LARGE SCALE GENOMIC DNA]</scope>
    <source>
        <strain evidence="9">H5</strain>
    </source>
</reference>
<dbReference type="KEGG" id="ddb:E7747_03465"/>
<gene>
    <name evidence="8" type="ORF">E7747_03465</name>
</gene>
<proteinExistence type="inferred from homology"/>
<evidence type="ECO:0000259" key="7">
    <source>
        <dbReference type="Pfam" id="PF14322"/>
    </source>
</evidence>
<dbReference type="EMBL" id="CP039396">
    <property type="protein sequence ID" value="QCD41450.1"/>
    <property type="molecule type" value="Genomic_DNA"/>
</dbReference>
<comment type="similarity">
    <text evidence="2">Belongs to the SusD family.</text>
</comment>
<organism evidence="8 9">
    <name type="scientific">Duncaniella dubosii</name>
    <dbReference type="NCBI Taxonomy" id="2518971"/>
    <lineage>
        <taxon>Bacteria</taxon>
        <taxon>Pseudomonadati</taxon>
        <taxon>Bacteroidota</taxon>
        <taxon>Bacteroidia</taxon>
        <taxon>Bacteroidales</taxon>
        <taxon>Muribaculaceae</taxon>
        <taxon>Duncaniella</taxon>
    </lineage>
</organism>
<feature type="domain" description="SusD-like N-terminal" evidence="7">
    <location>
        <begin position="22"/>
        <end position="204"/>
    </location>
</feature>
<evidence type="ECO:0000256" key="5">
    <source>
        <dbReference type="ARBA" id="ARBA00023237"/>
    </source>
</evidence>
<evidence type="ECO:0000313" key="8">
    <source>
        <dbReference type="EMBL" id="QCD41450.1"/>
    </source>
</evidence>
<evidence type="ECO:0000259" key="6">
    <source>
        <dbReference type="Pfam" id="PF07980"/>
    </source>
</evidence>
<evidence type="ECO:0000256" key="3">
    <source>
        <dbReference type="ARBA" id="ARBA00022729"/>
    </source>
</evidence>
<name>A0A4P7W254_9BACT</name>
<comment type="subcellular location">
    <subcellularLocation>
        <location evidence="1">Cell outer membrane</location>
    </subcellularLocation>
</comment>
<evidence type="ECO:0000256" key="4">
    <source>
        <dbReference type="ARBA" id="ARBA00023136"/>
    </source>
</evidence>
<sequence>MKSYKYIGMAMLTAFTLSGCSDFLDTENKSNANQNGEEFFKKNAESLLTSAYYSYRDIVNMIDIADQGADLYINARGADDGTFSLYNFDPENGTVTNLYKYCYKAINYANGVLSYTSDPKLVAEATFLRNWGYYYLTQHFGGVPYVTSYIESSTRDYPRAALADIYAGMLADLEACYNEASLPEIDHTGRVSKRAVAALAAKTALAAAWDLGTTLTDEVKGTYTVHNTEMFRTAASWAEKAIGGVQLTMSFEDKWSPKNEGNDEEIFSIQYDRLGYPGNKTNGGHSLMYDYMGYYGNCVQTGHKGTKSGGTNSLSYKAMELFERGDQRYEGTFMTVYYNPELKDGVVGWGDDGYLAYYNLSAAELAKKPISIKFYPSYTTEAEALADLEAIKSQTVKFATGTHGNNLPFACIMGADQITQWYFNEDGSLQAKKTLSTADFIKAGFASSPCVKKWDDPESENVTEKNCYRDIVVFHVSDMYLIAAEAYLLADDQPAALAKINAVRNRAGLPSLASFSSYEAPYSISSSFTETPLDLVLDERARELYAERTRWEDLRRTRQLVRYNIEFARAIDNVADMQNSKGETKWYRPIPATEINNNTSMTLEDQNPGY</sequence>
<protein>
    <submittedName>
        <fullName evidence="8">RagB/SusD family nutrient uptake outer membrane protein</fullName>
    </submittedName>
</protein>
<dbReference type="Proteomes" id="UP000297149">
    <property type="component" value="Chromosome"/>
</dbReference>
<accession>A0A4P7W254</accession>
<dbReference type="Pfam" id="PF07980">
    <property type="entry name" value="SusD_RagB"/>
    <property type="match status" value="1"/>
</dbReference>
<dbReference type="Pfam" id="PF14322">
    <property type="entry name" value="SusD-like_3"/>
    <property type="match status" value="1"/>
</dbReference>
<dbReference type="SUPFAM" id="SSF48452">
    <property type="entry name" value="TPR-like"/>
    <property type="match status" value="1"/>
</dbReference>
<feature type="domain" description="RagB/SusD" evidence="6">
    <location>
        <begin position="280"/>
        <end position="610"/>
    </location>
</feature>
<dbReference type="InterPro" id="IPR012944">
    <property type="entry name" value="SusD_RagB_dom"/>
</dbReference>
<dbReference type="AlphaFoldDB" id="A0A4P7W254"/>
<evidence type="ECO:0000313" key="9">
    <source>
        <dbReference type="Proteomes" id="UP000297149"/>
    </source>
</evidence>
<dbReference type="PROSITE" id="PS51257">
    <property type="entry name" value="PROKAR_LIPOPROTEIN"/>
    <property type="match status" value="1"/>
</dbReference>
<evidence type="ECO:0000256" key="2">
    <source>
        <dbReference type="ARBA" id="ARBA00006275"/>
    </source>
</evidence>
<evidence type="ECO:0000256" key="1">
    <source>
        <dbReference type="ARBA" id="ARBA00004442"/>
    </source>
</evidence>
<dbReference type="InterPro" id="IPR033985">
    <property type="entry name" value="SusD-like_N"/>
</dbReference>
<keyword evidence="3" id="KW-0732">Signal</keyword>
<keyword evidence="9" id="KW-1185">Reference proteome</keyword>
<keyword evidence="5" id="KW-0998">Cell outer membrane</keyword>